<feature type="transmembrane region" description="Helical" evidence="23">
    <location>
        <begin position="99"/>
        <end position="117"/>
    </location>
</feature>
<comment type="caution">
    <text evidence="23">Lacks conserved residue(s) required for the propagation of feature annotation.</text>
</comment>
<comment type="catalytic activity">
    <reaction evidence="14">
        <text>a 1,2-diacyl-sn-glycero-3-phosphoethanolamine + L-serine = a 1,2-diacyl-sn-glycero-3-phospho-L-serine + ethanolamine</text>
        <dbReference type="Rhea" id="RHEA:27606"/>
        <dbReference type="ChEBI" id="CHEBI:33384"/>
        <dbReference type="ChEBI" id="CHEBI:57262"/>
        <dbReference type="ChEBI" id="CHEBI:57603"/>
        <dbReference type="ChEBI" id="CHEBI:64612"/>
        <dbReference type="EC" id="2.7.8.29"/>
    </reaction>
    <physiologicalReaction direction="left-to-right" evidence="14">
        <dbReference type="Rhea" id="RHEA:27607"/>
    </physiologicalReaction>
</comment>
<evidence type="ECO:0000256" key="11">
    <source>
        <dbReference type="ARBA" id="ARBA00023136"/>
    </source>
</evidence>
<dbReference type="Proteomes" id="UP000838412">
    <property type="component" value="Chromosome 3"/>
</dbReference>
<evidence type="ECO:0000256" key="7">
    <source>
        <dbReference type="ARBA" id="ARBA00022692"/>
    </source>
</evidence>
<keyword evidence="11 23" id="KW-0472">Membrane</keyword>
<feature type="transmembrane region" description="Helical" evidence="23">
    <location>
        <begin position="387"/>
        <end position="409"/>
    </location>
</feature>
<evidence type="ECO:0000256" key="4">
    <source>
        <dbReference type="ARBA" id="ARBA00008671"/>
    </source>
</evidence>
<dbReference type="PANTHER" id="PTHR15362:SF7">
    <property type="entry name" value="PHOSPHATIDYLSERINE SYNTHASE 2"/>
    <property type="match status" value="1"/>
</dbReference>
<evidence type="ECO:0000256" key="8">
    <source>
        <dbReference type="ARBA" id="ARBA00022824"/>
    </source>
</evidence>
<dbReference type="UniPathway" id="UPA00948"/>
<evidence type="ECO:0000256" key="2">
    <source>
        <dbReference type="ARBA" id="ARBA00004916"/>
    </source>
</evidence>
<accession>A0A8J9ZMZ9</accession>
<evidence type="ECO:0000313" key="26">
    <source>
        <dbReference type="Proteomes" id="UP000838412"/>
    </source>
</evidence>
<dbReference type="OMA" id="QHVLPNF"/>
<dbReference type="GO" id="GO:0005789">
    <property type="term" value="C:endoplasmic reticulum membrane"/>
    <property type="evidence" value="ECO:0007669"/>
    <property type="project" value="UniProtKB-SubCell"/>
</dbReference>
<dbReference type="GO" id="GO:0106245">
    <property type="term" value="F:L-serine-phosphatidylethanolamine phosphatidyltransferase activity"/>
    <property type="evidence" value="ECO:0007669"/>
    <property type="project" value="UniProtKB-UniRule"/>
</dbReference>
<feature type="transmembrane region" description="Helical" evidence="23">
    <location>
        <begin position="64"/>
        <end position="87"/>
    </location>
</feature>
<gene>
    <name evidence="25" type="primary">PTDSS2</name>
    <name evidence="25" type="ORF">BLAG_LOCUS14748</name>
</gene>
<evidence type="ECO:0000256" key="1">
    <source>
        <dbReference type="ARBA" id="ARBA00004477"/>
    </source>
</evidence>
<evidence type="ECO:0000256" key="9">
    <source>
        <dbReference type="ARBA" id="ARBA00022989"/>
    </source>
</evidence>
<dbReference type="EMBL" id="OV696688">
    <property type="protein sequence ID" value="CAH1256394.1"/>
    <property type="molecule type" value="Genomic_DNA"/>
</dbReference>
<comment type="subcellular location">
    <subcellularLocation>
        <location evidence="1 23">Endoplasmic reticulum membrane</location>
        <topology evidence="1 23">Multi-pass membrane protein</topology>
    </subcellularLocation>
</comment>
<evidence type="ECO:0000256" key="14">
    <source>
        <dbReference type="ARBA" id="ARBA00023686"/>
    </source>
</evidence>
<keyword evidence="9 23" id="KW-1133">Transmembrane helix</keyword>
<comment type="catalytic activity">
    <reaction evidence="22">
        <text>1-(1Z-octadecenyl)-2-(5Z,8Z,11Z,14Z- eicosatetraenoyl)-sn-glycero-3-phosphoethanolamine + L-serine = 1-(1Z-octadecenyl)-2-(5Z,8Z,11Z,14Z-eicosatetraenoyl)-sn-glycero-3-phospho-L-serine + ethanolamine</text>
        <dbReference type="Rhea" id="RHEA:41604"/>
        <dbReference type="ChEBI" id="CHEBI:33384"/>
        <dbReference type="ChEBI" id="CHEBI:57603"/>
        <dbReference type="ChEBI" id="CHEBI:78342"/>
        <dbReference type="ChEBI" id="CHEBI:78343"/>
    </reaction>
    <physiologicalReaction direction="left-to-right" evidence="22">
        <dbReference type="Rhea" id="RHEA:41605"/>
    </physiologicalReaction>
</comment>
<comment type="function">
    <text evidence="23">Catalyzes a base-exchange reaction in which the polar head group of phosphatidylethanolamine (PE) is replaced by L-serine.</text>
</comment>
<comment type="pathway">
    <text evidence="2 23">Phospholipid metabolism; phosphatidylserine biosynthesis.</text>
</comment>
<evidence type="ECO:0000256" key="13">
    <source>
        <dbReference type="ARBA" id="ARBA00023264"/>
    </source>
</evidence>
<evidence type="ECO:0000313" key="25">
    <source>
        <dbReference type="EMBL" id="CAH1256394.1"/>
    </source>
</evidence>
<keyword evidence="6 23" id="KW-0808">Transferase</keyword>
<comment type="catalytic activity">
    <reaction evidence="18">
        <text>1-octadecanoyl-2-(5Z,8Z,11Z,14Z)-eicosatetraenoyl-sn-glycero-3-phosphoethanolamine + L-serine = 1-octadecanoyl-2-(5Z,8Z,11Z,14Z)-eicosatetraenoyl-sn-glycero-3-phosphoserine + ethanolamine</text>
        <dbReference type="Rhea" id="RHEA:41500"/>
        <dbReference type="ChEBI" id="CHEBI:33384"/>
        <dbReference type="ChEBI" id="CHEBI:57603"/>
        <dbReference type="ChEBI" id="CHEBI:78268"/>
        <dbReference type="ChEBI" id="CHEBI:78269"/>
    </reaction>
    <physiologicalReaction direction="left-to-right" evidence="18">
        <dbReference type="Rhea" id="RHEA:41501"/>
    </physiologicalReaction>
</comment>
<keyword evidence="5 23" id="KW-0444">Lipid biosynthesis</keyword>
<evidence type="ECO:0000256" key="6">
    <source>
        <dbReference type="ARBA" id="ARBA00022679"/>
    </source>
</evidence>
<feature type="transmembrane region" description="Helical" evidence="23">
    <location>
        <begin position="129"/>
        <end position="149"/>
    </location>
</feature>
<name>A0A8J9ZMZ9_BRALA</name>
<evidence type="ECO:0000256" key="19">
    <source>
        <dbReference type="ARBA" id="ARBA00036428"/>
    </source>
</evidence>
<evidence type="ECO:0000256" key="12">
    <source>
        <dbReference type="ARBA" id="ARBA00023209"/>
    </source>
</evidence>
<evidence type="ECO:0000256" key="16">
    <source>
        <dbReference type="ARBA" id="ARBA00035833"/>
    </source>
</evidence>
<dbReference type="OrthoDB" id="10265393at2759"/>
<evidence type="ECO:0000256" key="17">
    <source>
        <dbReference type="ARBA" id="ARBA00035875"/>
    </source>
</evidence>
<dbReference type="GO" id="GO:0006659">
    <property type="term" value="P:phosphatidylserine biosynthetic process"/>
    <property type="evidence" value="ECO:0007669"/>
    <property type="project" value="UniProtKB-UniRule"/>
</dbReference>
<dbReference type="PANTHER" id="PTHR15362">
    <property type="entry name" value="PHOSPHATIDYLINOSITOL SYNTHASE"/>
    <property type="match status" value="1"/>
</dbReference>
<evidence type="ECO:0000256" key="22">
    <source>
        <dbReference type="ARBA" id="ARBA00036733"/>
    </source>
</evidence>
<sequence>MSETARGQRGGRRGQAGQGDDPARPRQHNGTVSAEEHLPVPFLKKKSREWTQETVVYDDGTITFFWRAHTLTVLVGLICVLIYVTLLEETPNNSEYNTKRGLAFVVIVFLAFAVTYTPDGPFKRPHPSIWRLVLCLSVVYELCLIFVLFQTVDDARQLMKYLDESLGEPLPEQSYGGNCLLWDPDHPQGPLHNLWDKFDIFVPAHFLGWYAKALILRNVWITNVISVMFEFLEYTLEHQLPNFNECWWDHWIMDVLICNGLGIWCGMKTVEYLKMKPYHWRGLWHIPTYRGKMRRMVAQFTPYNWTSFDWKPTLSLKRWLAVLGIITMWLLAELNTFYLKTILWIPPPNLLNWARLAMYVPASAVAFRETFQFLDDPTCKKFGQQAWILAAIVITELLIVMKFDLNLLLLPFPEHIWQCWVAAFVGIASWTVWRFFIRRNQKPESGDWSKLAQK</sequence>
<dbReference type="EC" id="2.7.8.29" evidence="23"/>
<comment type="catalytic activity">
    <reaction evidence="16">
        <text>1-hexadecanoyl-2-(4Z,7Z,10Z,13Z,16Z,19Z-docosahexaenoyl)-sn-glycero-3-phosphoethanolamine + L-serine = 1-hexadecanoyl-2-(4Z,7Z,10Z,13Z,16Z,19Z-docosahexaenoyl)-sn-glycero-3-phosphoserine + ethanolamine</text>
        <dbReference type="Rhea" id="RHEA:41488"/>
        <dbReference type="ChEBI" id="CHEBI:33384"/>
        <dbReference type="ChEBI" id="CHEBI:57603"/>
        <dbReference type="ChEBI" id="CHEBI:78261"/>
        <dbReference type="ChEBI" id="CHEBI:78262"/>
    </reaction>
    <physiologicalReaction direction="left-to-right" evidence="16">
        <dbReference type="Rhea" id="RHEA:41489"/>
    </physiologicalReaction>
</comment>
<protein>
    <recommendedName>
        <fullName evidence="23">Phosphatidylserine synthase</fullName>
        <ecNumber evidence="23">2.7.8.29</ecNumber>
    </recommendedName>
    <alternativeName>
        <fullName evidence="23">Serine-exchange enzyme</fullName>
    </alternativeName>
</protein>
<keyword evidence="10 23" id="KW-0443">Lipid metabolism</keyword>
<evidence type="ECO:0000256" key="10">
    <source>
        <dbReference type="ARBA" id="ARBA00023098"/>
    </source>
</evidence>
<keyword evidence="12 23" id="KW-0594">Phospholipid biosynthesis</keyword>
<feature type="region of interest" description="Disordered" evidence="24">
    <location>
        <begin position="1"/>
        <end position="31"/>
    </location>
</feature>
<comment type="catalytic activity">
    <reaction evidence="17">
        <text>1-(1Z-octadecenyl)-2-(9Z-octadecenoyl)-sn-glycero-3-phosphoethanolamine + L-serine = 1-(1Z-octadecenyl)-2-(9Z-octadecenoyl)-sn-glycero-3-phospho-L-serine + ethanolamine</text>
        <dbReference type="Rhea" id="RHEA:41600"/>
        <dbReference type="ChEBI" id="CHEBI:33384"/>
        <dbReference type="ChEBI" id="CHEBI:57603"/>
        <dbReference type="ChEBI" id="CHEBI:78340"/>
        <dbReference type="ChEBI" id="CHEBI:78341"/>
    </reaction>
    <physiologicalReaction direction="left-to-right" evidence="17">
        <dbReference type="Rhea" id="RHEA:41601"/>
    </physiologicalReaction>
</comment>
<evidence type="ECO:0000256" key="21">
    <source>
        <dbReference type="ARBA" id="ARBA00036644"/>
    </source>
</evidence>
<proteinExistence type="inferred from homology"/>
<evidence type="ECO:0000256" key="20">
    <source>
        <dbReference type="ARBA" id="ARBA00036623"/>
    </source>
</evidence>
<keyword evidence="7 23" id="KW-0812">Transmembrane</keyword>
<keyword evidence="13 23" id="KW-1208">Phospholipid metabolism</keyword>
<evidence type="ECO:0000256" key="15">
    <source>
        <dbReference type="ARBA" id="ARBA00035767"/>
    </source>
</evidence>
<dbReference type="InterPro" id="IPR004277">
    <property type="entry name" value="PSS"/>
</dbReference>
<evidence type="ECO:0000256" key="18">
    <source>
        <dbReference type="ARBA" id="ARBA00035955"/>
    </source>
</evidence>
<evidence type="ECO:0000256" key="3">
    <source>
        <dbReference type="ARBA" id="ARBA00005189"/>
    </source>
</evidence>
<evidence type="ECO:0000256" key="5">
    <source>
        <dbReference type="ARBA" id="ARBA00022516"/>
    </source>
</evidence>
<keyword evidence="8 23" id="KW-0256">Endoplasmic reticulum</keyword>
<dbReference type="Pfam" id="PF03034">
    <property type="entry name" value="PSS"/>
    <property type="match status" value="1"/>
</dbReference>
<comment type="catalytic activity">
    <reaction evidence="21">
        <text>1-octadecanoyl-2-(9Z-octadecenoyl)-sn-glycero-3-phosphoethanolamine + L-serine = 1-octadecanoyl-2-(9Z-octadecenoyl)-sn-glycero-3-phospho-L-serine + ethanolamine</text>
        <dbReference type="Rhea" id="RHEA:40795"/>
        <dbReference type="ChEBI" id="CHEBI:33384"/>
        <dbReference type="ChEBI" id="CHEBI:57603"/>
        <dbReference type="ChEBI" id="CHEBI:75038"/>
        <dbReference type="ChEBI" id="CHEBI:78260"/>
    </reaction>
    <physiologicalReaction direction="left-to-right" evidence="21">
        <dbReference type="Rhea" id="RHEA:40796"/>
    </physiologicalReaction>
</comment>
<evidence type="ECO:0000256" key="24">
    <source>
        <dbReference type="SAM" id="MobiDB-lite"/>
    </source>
</evidence>
<keyword evidence="26" id="KW-1185">Reference proteome</keyword>
<comment type="catalytic activity">
    <reaction evidence="15">
        <text>1-hexadecanoyl-2-(9Z-octadecenoyl)-sn-glycero-3-phosphoethanolamine + L-serine = 1-hexadecanoyl-2-(9Z-octadecenoyl)-sn-glycero-3-phospho-L-serine + ethanolamine</text>
        <dbReference type="Rhea" id="RHEA:41484"/>
        <dbReference type="ChEBI" id="CHEBI:33384"/>
        <dbReference type="ChEBI" id="CHEBI:57603"/>
        <dbReference type="ChEBI" id="CHEBI:73007"/>
        <dbReference type="ChEBI" id="CHEBI:75029"/>
    </reaction>
    <physiologicalReaction direction="left-to-right" evidence="15">
        <dbReference type="Rhea" id="RHEA:41485"/>
    </physiologicalReaction>
</comment>
<feature type="transmembrane region" description="Helical" evidence="23">
    <location>
        <begin position="415"/>
        <end position="436"/>
    </location>
</feature>
<comment type="pathway">
    <text evidence="3">Lipid metabolism.</text>
</comment>
<comment type="catalytic activity">
    <reaction evidence="19">
        <text>1-octadecanoyl-2-(4Z,7Z,10Z,13Z,16Z,19Z-docosahexaenoyl)-sn-glycero-3-phosphoethanolamine + L-serine = 1-octadecanoyl-2-(4Z,7Z,10Z,13Z,16Z,19Z-docosahexaenoyl)-sn-glycero-3-phosphoserine + ethanolamine</text>
        <dbReference type="Rhea" id="RHEA:41492"/>
        <dbReference type="ChEBI" id="CHEBI:33384"/>
        <dbReference type="ChEBI" id="CHEBI:57603"/>
        <dbReference type="ChEBI" id="CHEBI:78265"/>
        <dbReference type="ChEBI" id="CHEBI:78266"/>
    </reaction>
    <physiologicalReaction direction="left-to-right" evidence="19">
        <dbReference type="Rhea" id="RHEA:41493"/>
    </physiologicalReaction>
</comment>
<reference evidence="25" key="1">
    <citation type="submission" date="2022-01" db="EMBL/GenBank/DDBJ databases">
        <authorList>
            <person name="Braso-Vives M."/>
        </authorList>
    </citation>
    <scope>NUCLEOTIDE SEQUENCE</scope>
</reference>
<organism evidence="25 26">
    <name type="scientific">Branchiostoma lanceolatum</name>
    <name type="common">Common lancelet</name>
    <name type="synonym">Amphioxus lanceolatum</name>
    <dbReference type="NCBI Taxonomy" id="7740"/>
    <lineage>
        <taxon>Eukaryota</taxon>
        <taxon>Metazoa</taxon>
        <taxon>Chordata</taxon>
        <taxon>Cephalochordata</taxon>
        <taxon>Leptocardii</taxon>
        <taxon>Amphioxiformes</taxon>
        <taxon>Branchiostomatidae</taxon>
        <taxon>Branchiostoma</taxon>
    </lineage>
</organism>
<evidence type="ECO:0000256" key="23">
    <source>
        <dbReference type="RuleBase" id="RU368094"/>
    </source>
</evidence>
<dbReference type="AlphaFoldDB" id="A0A8J9ZMZ9"/>
<comment type="similarity">
    <text evidence="4 23">Belongs to the phosphatidyl serine synthase family.</text>
</comment>
<comment type="catalytic activity">
    <reaction evidence="20">
        <text>1-(1Z-octadecenyl)-2-(4Z,7Z,10Z,13Z,16Z,19Z-docosahexaenoyl)-sn-glycero-3-phosphoethanolamine + L-serine = 1-(1Z-octadecenyl)-2-(4Z,7Z,10Z,13Z,16Z,19Z-docosahexaenoyl)-sn-glycero-3-phospho-L-serine + ethanolamine</text>
        <dbReference type="Rhea" id="RHEA:41496"/>
        <dbReference type="ChEBI" id="CHEBI:33384"/>
        <dbReference type="ChEBI" id="CHEBI:57603"/>
        <dbReference type="ChEBI" id="CHEBI:78263"/>
        <dbReference type="ChEBI" id="CHEBI:78264"/>
    </reaction>
    <physiologicalReaction direction="left-to-right" evidence="20">
        <dbReference type="Rhea" id="RHEA:41497"/>
    </physiologicalReaction>
</comment>